<evidence type="ECO:0000313" key="1">
    <source>
        <dbReference type="EMBL" id="RRT61689.1"/>
    </source>
</evidence>
<organism evidence="1 2">
    <name type="scientific">Ensete ventricosum</name>
    <name type="common">Abyssinian banana</name>
    <name type="synonym">Musa ensete</name>
    <dbReference type="NCBI Taxonomy" id="4639"/>
    <lineage>
        <taxon>Eukaryota</taxon>
        <taxon>Viridiplantae</taxon>
        <taxon>Streptophyta</taxon>
        <taxon>Embryophyta</taxon>
        <taxon>Tracheophyta</taxon>
        <taxon>Spermatophyta</taxon>
        <taxon>Magnoliopsida</taxon>
        <taxon>Liliopsida</taxon>
        <taxon>Zingiberales</taxon>
        <taxon>Musaceae</taxon>
        <taxon>Ensete</taxon>
    </lineage>
</organism>
<evidence type="ECO:0008006" key="3">
    <source>
        <dbReference type="Google" id="ProtNLM"/>
    </source>
</evidence>
<dbReference type="Proteomes" id="UP000287651">
    <property type="component" value="Unassembled WGS sequence"/>
</dbReference>
<name>A0A426ZCK2_ENSVE</name>
<dbReference type="EMBL" id="AMZH03007292">
    <property type="protein sequence ID" value="RRT61689.1"/>
    <property type="molecule type" value="Genomic_DNA"/>
</dbReference>
<dbReference type="PANTHER" id="PTHR14000">
    <property type="entry name" value="FINGER CCCH DOMAIN PROTEIN, PUTATIVE (DUF3755)-RELATED"/>
    <property type="match status" value="1"/>
</dbReference>
<comment type="caution">
    <text evidence="1">The sequence shown here is derived from an EMBL/GenBank/DDBJ whole genome shotgun (WGS) entry which is preliminary data.</text>
</comment>
<reference evidence="1 2" key="1">
    <citation type="journal article" date="2014" name="Agronomy (Basel)">
        <title>A Draft Genome Sequence for Ensete ventricosum, the Drought-Tolerant Tree Against Hunger.</title>
        <authorList>
            <person name="Harrison J."/>
            <person name="Moore K.A."/>
            <person name="Paszkiewicz K."/>
            <person name="Jones T."/>
            <person name="Grant M."/>
            <person name="Ambacheew D."/>
            <person name="Muzemil S."/>
            <person name="Studholme D.J."/>
        </authorList>
    </citation>
    <scope>NUCLEOTIDE SEQUENCE [LARGE SCALE GENOMIC DNA]</scope>
</reference>
<dbReference type="AlphaFoldDB" id="A0A426ZCK2"/>
<dbReference type="PANTHER" id="PTHR14000:SF6">
    <property type="entry name" value="OS02G0631200 PROTEIN"/>
    <property type="match status" value="1"/>
</dbReference>
<proteinExistence type="predicted"/>
<gene>
    <name evidence="1" type="ORF">B296_00044019</name>
</gene>
<protein>
    <recommendedName>
        <fullName evidence="3">Myb-like domain-containing protein</fullName>
    </recommendedName>
</protein>
<accession>A0A426ZCK2</accession>
<sequence>MITRTLSMEEAFRNLLAIKMQFACRAPSTAQWGMTSGRGICSSGSSMAGMLLPSNSGTLNNTSSVTPQSGNCSGNAILIHESPPENAPTSAVNWSNDEVHVLRRGLEEYPDKPSLSKYISTAGMLPDKTARDIALRCHWMMPVSSHSLPVYVKDPV</sequence>
<evidence type="ECO:0000313" key="2">
    <source>
        <dbReference type="Proteomes" id="UP000287651"/>
    </source>
</evidence>